<keyword evidence="1" id="KW-1133">Transmembrane helix</keyword>
<dbReference type="Proteomes" id="UP000321798">
    <property type="component" value="Unassembled WGS sequence"/>
</dbReference>
<proteinExistence type="predicted"/>
<keyword evidence="1" id="KW-0812">Transmembrane</keyword>
<evidence type="ECO:0000313" key="3">
    <source>
        <dbReference type="Proteomes" id="UP000321798"/>
    </source>
</evidence>
<reference evidence="2 3" key="1">
    <citation type="submission" date="2019-07" db="EMBL/GenBank/DDBJ databases">
        <title>Whole genome shotgun sequence of Cellulomonas soli NBRC 109434.</title>
        <authorList>
            <person name="Hosoyama A."/>
            <person name="Uohara A."/>
            <person name="Ohji S."/>
            <person name="Ichikawa N."/>
        </authorList>
    </citation>
    <scope>NUCLEOTIDE SEQUENCE [LARGE SCALE GENOMIC DNA]</scope>
    <source>
        <strain evidence="2 3">NBRC 109434</strain>
    </source>
</reference>
<accession>A0A512PHW7</accession>
<name>A0A512PHW7_9CELL</name>
<keyword evidence="1" id="KW-0472">Membrane</keyword>
<evidence type="ECO:0000313" key="2">
    <source>
        <dbReference type="EMBL" id="GEP70798.1"/>
    </source>
</evidence>
<dbReference type="RefSeq" id="WP_146954570.1">
    <property type="nucleotide sequence ID" value="NZ_BAABBJ010000010.1"/>
</dbReference>
<dbReference type="EMBL" id="BKAL01000016">
    <property type="protein sequence ID" value="GEP70798.1"/>
    <property type="molecule type" value="Genomic_DNA"/>
</dbReference>
<dbReference type="AlphaFoldDB" id="A0A512PHW7"/>
<keyword evidence="3" id="KW-1185">Reference proteome</keyword>
<comment type="caution">
    <text evidence="2">The sequence shown here is derived from an EMBL/GenBank/DDBJ whole genome shotgun (WGS) entry which is preliminary data.</text>
</comment>
<gene>
    <name evidence="2" type="ORF">CSO01_35130</name>
</gene>
<organism evidence="2 3">
    <name type="scientific">Cellulomonas soli</name>
    <dbReference type="NCBI Taxonomy" id="931535"/>
    <lineage>
        <taxon>Bacteria</taxon>
        <taxon>Bacillati</taxon>
        <taxon>Actinomycetota</taxon>
        <taxon>Actinomycetes</taxon>
        <taxon>Micrococcales</taxon>
        <taxon>Cellulomonadaceae</taxon>
        <taxon>Cellulomonas</taxon>
    </lineage>
</organism>
<sequence>MAGDDGHLECTYCGTRMSVHPPGWCSLDLESDVGPKELHWRRGFCSQQHAAAWLARPLPAPDRVHRAEQDVRHDWRFYGGLLAAITVCFFATAGVVTISSIL</sequence>
<evidence type="ECO:0000256" key="1">
    <source>
        <dbReference type="SAM" id="Phobius"/>
    </source>
</evidence>
<protein>
    <submittedName>
        <fullName evidence="2">Uncharacterized protein</fullName>
    </submittedName>
</protein>
<feature type="transmembrane region" description="Helical" evidence="1">
    <location>
        <begin position="77"/>
        <end position="101"/>
    </location>
</feature>